<reference evidence="5 6" key="1">
    <citation type="submission" date="2017-08" db="EMBL/GenBank/DDBJ databases">
        <title>Infants hospitalized years apart are colonized by the same room-sourced microbial strains.</title>
        <authorList>
            <person name="Brooks B."/>
            <person name="Olm M.R."/>
            <person name="Firek B.A."/>
            <person name="Baker R."/>
            <person name="Thomas B.C."/>
            <person name="Morowitz M.J."/>
            <person name="Banfield J.F."/>
        </authorList>
    </citation>
    <scope>NUCLEOTIDE SEQUENCE [LARGE SCALE GENOMIC DNA]</scope>
    <source>
        <strain evidence="5">S2_006_000_R2_64</strain>
    </source>
</reference>
<dbReference type="AlphaFoldDB" id="A0A2W5FLF7"/>
<dbReference type="PROSITE" id="PS51201">
    <property type="entry name" value="RCK_N"/>
    <property type="match status" value="1"/>
</dbReference>
<evidence type="ECO:0000259" key="3">
    <source>
        <dbReference type="PROSITE" id="PS51201"/>
    </source>
</evidence>
<dbReference type="PROSITE" id="PS51202">
    <property type="entry name" value="RCK_C"/>
    <property type="match status" value="1"/>
</dbReference>
<keyword evidence="5" id="KW-0406">Ion transport</keyword>
<evidence type="ECO:0000259" key="4">
    <source>
        <dbReference type="PROSITE" id="PS51202"/>
    </source>
</evidence>
<feature type="domain" description="RCK N-terminal" evidence="3">
    <location>
        <begin position="136"/>
        <end position="256"/>
    </location>
</feature>
<dbReference type="InterPro" id="IPR036291">
    <property type="entry name" value="NAD(P)-bd_dom_sf"/>
</dbReference>
<accession>A0A2W5FLF7</accession>
<protein>
    <submittedName>
        <fullName evidence="5">Potassium channel protein</fullName>
    </submittedName>
</protein>
<feature type="transmembrane region" description="Helical" evidence="2">
    <location>
        <begin position="30"/>
        <end position="50"/>
    </location>
</feature>
<evidence type="ECO:0000313" key="6">
    <source>
        <dbReference type="Proteomes" id="UP000249739"/>
    </source>
</evidence>
<evidence type="ECO:0000256" key="1">
    <source>
        <dbReference type="ARBA" id="ARBA00004651"/>
    </source>
</evidence>
<proteinExistence type="predicted"/>
<dbReference type="SUPFAM" id="SSF51735">
    <property type="entry name" value="NAD(P)-binding Rossmann-fold domains"/>
    <property type="match status" value="1"/>
</dbReference>
<evidence type="ECO:0000256" key="2">
    <source>
        <dbReference type="SAM" id="Phobius"/>
    </source>
</evidence>
<keyword evidence="5" id="KW-0813">Transport</keyword>
<dbReference type="Gene3D" id="3.40.50.720">
    <property type="entry name" value="NAD(P)-binding Rossmann-like Domain"/>
    <property type="match status" value="1"/>
</dbReference>
<dbReference type="Proteomes" id="UP000249739">
    <property type="component" value="Unassembled WGS sequence"/>
</dbReference>
<keyword evidence="5" id="KW-0407">Ion channel</keyword>
<dbReference type="Pfam" id="PF07885">
    <property type="entry name" value="Ion_trans_2"/>
    <property type="match status" value="1"/>
</dbReference>
<feature type="transmembrane region" description="Helical" evidence="2">
    <location>
        <begin position="62"/>
        <end position="82"/>
    </location>
</feature>
<dbReference type="PANTHER" id="PTHR43833:SF9">
    <property type="entry name" value="POTASSIUM CHANNEL PROTEIN YUGO-RELATED"/>
    <property type="match status" value="1"/>
</dbReference>
<dbReference type="SUPFAM" id="SSF81324">
    <property type="entry name" value="Voltage-gated potassium channels"/>
    <property type="match status" value="1"/>
</dbReference>
<dbReference type="GO" id="GO:0005886">
    <property type="term" value="C:plasma membrane"/>
    <property type="evidence" value="ECO:0007669"/>
    <property type="project" value="UniProtKB-SubCell"/>
</dbReference>
<dbReference type="InterPro" id="IPR006037">
    <property type="entry name" value="RCK_C"/>
</dbReference>
<dbReference type="GO" id="GO:0008324">
    <property type="term" value="F:monoatomic cation transmembrane transporter activity"/>
    <property type="evidence" value="ECO:0007669"/>
    <property type="project" value="InterPro"/>
</dbReference>
<dbReference type="GO" id="GO:0006813">
    <property type="term" value="P:potassium ion transport"/>
    <property type="evidence" value="ECO:0007669"/>
    <property type="project" value="InterPro"/>
</dbReference>
<dbReference type="Gene3D" id="1.10.287.70">
    <property type="match status" value="1"/>
</dbReference>
<keyword evidence="2" id="KW-0812">Transmembrane</keyword>
<keyword evidence="2" id="KW-0472">Membrane</keyword>
<dbReference type="Pfam" id="PF02254">
    <property type="entry name" value="TrkA_N"/>
    <property type="match status" value="1"/>
</dbReference>
<organism evidence="5 6">
    <name type="scientific">Micavibrio aeruginosavorus</name>
    <dbReference type="NCBI Taxonomy" id="349221"/>
    <lineage>
        <taxon>Bacteria</taxon>
        <taxon>Pseudomonadati</taxon>
        <taxon>Bdellovibrionota</taxon>
        <taxon>Bdellovibrionia</taxon>
        <taxon>Bdellovibrionales</taxon>
        <taxon>Pseudobdellovibrionaceae</taxon>
        <taxon>Micavibrio</taxon>
    </lineage>
</organism>
<comment type="caution">
    <text evidence="5">The sequence shown here is derived from an EMBL/GenBank/DDBJ whole genome shotgun (WGS) entry which is preliminary data.</text>
</comment>
<evidence type="ECO:0000313" key="5">
    <source>
        <dbReference type="EMBL" id="PZP55234.1"/>
    </source>
</evidence>
<gene>
    <name evidence="5" type="ORF">DI586_07505</name>
</gene>
<dbReference type="EMBL" id="QFOT01000080">
    <property type="protein sequence ID" value="PZP55234.1"/>
    <property type="molecule type" value="Genomic_DNA"/>
</dbReference>
<dbReference type="InterPro" id="IPR003148">
    <property type="entry name" value="RCK_N"/>
</dbReference>
<name>A0A2W5FLF7_9BACT</name>
<dbReference type="InterPro" id="IPR050721">
    <property type="entry name" value="Trk_Ktr_HKT_K-transport"/>
</dbReference>
<dbReference type="InterPro" id="IPR013099">
    <property type="entry name" value="K_chnl_dom"/>
</dbReference>
<feature type="transmembrane region" description="Helical" evidence="2">
    <location>
        <begin position="102"/>
        <end position="119"/>
    </location>
</feature>
<comment type="subcellular location">
    <subcellularLocation>
        <location evidence="1">Cell membrane</location>
        <topology evidence="1">Multi-pass membrane protein</topology>
    </subcellularLocation>
</comment>
<sequence>MDERFMRMRTSSGRGRILYFGSGNTVKKTLLWRGFIVFGLLAFVMAIFWFDREGLRDHIDGHITFTDIIYFAMVTVTTVGYGDIVPVSDSARLIDAFAVTPIRLFIWFIFLGTAYEFVIQKIVEDYRMKKIQENLQGHVVLCGFGHSGWIAAQESVIKGTLPSQIVAIDTREERVQLAADSGYIGLLGDAASEELLSKACVQTSKAVIVSTGRDDTTILVVLTLRSLSQSIRIIASIREEENIKLAKQGGADTIISPPLMGGYLLANAISTNHAAPFLSDIMSMGGHMELVERSAGSTEVGKTMAQITHEVIVHVYSKGLDIPFSERTSYIIQPGDTLLLITPNRPLEKLV</sequence>
<dbReference type="PANTHER" id="PTHR43833">
    <property type="entry name" value="POTASSIUM CHANNEL PROTEIN 2-RELATED-RELATED"/>
    <property type="match status" value="1"/>
</dbReference>
<keyword evidence="2" id="KW-1133">Transmembrane helix</keyword>
<feature type="domain" description="RCK C-terminal" evidence="4">
    <location>
        <begin position="276"/>
        <end position="351"/>
    </location>
</feature>